<dbReference type="InterPro" id="IPR003018">
    <property type="entry name" value="GAF"/>
</dbReference>
<dbReference type="PROSITE" id="PS50112">
    <property type="entry name" value="PAS"/>
    <property type="match status" value="1"/>
</dbReference>
<dbReference type="InterPro" id="IPR000014">
    <property type="entry name" value="PAS"/>
</dbReference>
<evidence type="ECO:0000313" key="9">
    <source>
        <dbReference type="Proteomes" id="UP000177202"/>
    </source>
</evidence>
<keyword evidence="4" id="KW-0808">Transferase</keyword>
<dbReference type="AlphaFoldDB" id="A0A1G2UKS3"/>
<dbReference type="GO" id="GO:0009927">
    <property type="term" value="F:histidine phosphotransfer kinase activity"/>
    <property type="evidence" value="ECO:0007669"/>
    <property type="project" value="TreeGrafter"/>
</dbReference>
<dbReference type="Proteomes" id="UP000177202">
    <property type="component" value="Unassembled WGS sequence"/>
</dbReference>
<dbReference type="NCBIfam" id="TIGR00229">
    <property type="entry name" value="sensory_box"/>
    <property type="match status" value="1"/>
</dbReference>
<dbReference type="PROSITE" id="PS50109">
    <property type="entry name" value="HIS_KIN"/>
    <property type="match status" value="1"/>
</dbReference>
<sequence>MILTVASILLAVGGVSVSIYFVIKDHKAKVVLVKKEQDISRRMYELAILKELGDRIGYSLDVQQIIDIIINSLHQFIDYSAVSYMLLGPEKLIFKMHLERSVHQRFVNDIRDRMLGSLSALLDREFNKKDVKEIISGAIIIEELNDPVRSFFNIPLVIDEKVVGVLTVADTKSGLYKEEEMTILYKIIQQASKAVTSLQGVVKTEQAKVNAMVESMADGVVMTDVDYRIMVLNPSARAIIGLPRKESVTIFDFIDNLEGKFDIRGRLEESVKLNKPFKSEEVLIRDKFYKIFVFPVNTERTNEANEKEVVGGVVIFHDVTAEKSIEQIREQFTSMIVHELRTPLSGINKISELLRDGQQKIEKKDFDEYIRLINADSTGMLELVNDILDIAKLEAGKFEVKKEPTDVKKVVDNRLEFFRPSANDVKLNLEVVYDAELPSFVAIDQAGIKQVLNNLISNALKFTKANGSVQILVVHHKAGMKINEEFARLPAKTVVPFPEEKFINMPESIVVAVADTGSGINASEIKDLFNKFKQLDNKSETGVKGTGLGLAIVKGIVEAHNGSVGVVSEIGVGSLFFFVIPLQ</sequence>
<evidence type="ECO:0000256" key="2">
    <source>
        <dbReference type="ARBA" id="ARBA00012438"/>
    </source>
</evidence>
<gene>
    <name evidence="8" type="ORF">A3H60_02890</name>
</gene>
<dbReference type="InterPro" id="IPR003594">
    <property type="entry name" value="HATPase_dom"/>
</dbReference>
<dbReference type="InterPro" id="IPR029016">
    <property type="entry name" value="GAF-like_dom_sf"/>
</dbReference>
<accession>A0A1G2UKS3</accession>
<organism evidence="8 9">
    <name type="scientific">Candidatus Zambryskibacteria bacterium RIFCSPLOWO2_02_FULL_44_12b</name>
    <dbReference type="NCBI Taxonomy" id="1802772"/>
    <lineage>
        <taxon>Bacteria</taxon>
        <taxon>Candidatus Zambryskiibacteriota</taxon>
    </lineage>
</organism>
<proteinExistence type="predicted"/>
<dbReference type="Pfam" id="PF13426">
    <property type="entry name" value="PAS_9"/>
    <property type="match status" value="1"/>
</dbReference>
<dbReference type="InterPro" id="IPR005467">
    <property type="entry name" value="His_kinase_dom"/>
</dbReference>
<reference evidence="8 9" key="1">
    <citation type="journal article" date="2016" name="Nat. Commun.">
        <title>Thousands of microbial genomes shed light on interconnected biogeochemical processes in an aquifer system.</title>
        <authorList>
            <person name="Anantharaman K."/>
            <person name="Brown C.T."/>
            <person name="Hug L.A."/>
            <person name="Sharon I."/>
            <person name="Castelle C.J."/>
            <person name="Probst A.J."/>
            <person name="Thomas B.C."/>
            <person name="Singh A."/>
            <person name="Wilkins M.J."/>
            <person name="Karaoz U."/>
            <person name="Brodie E.L."/>
            <person name="Williams K.H."/>
            <person name="Hubbard S.S."/>
            <person name="Banfield J.F."/>
        </authorList>
    </citation>
    <scope>NUCLEOTIDE SEQUENCE [LARGE SCALE GENOMIC DNA]</scope>
</reference>
<evidence type="ECO:0000313" key="8">
    <source>
        <dbReference type="EMBL" id="OHB10018.1"/>
    </source>
</evidence>
<dbReference type="EMBL" id="MHWP01000023">
    <property type="protein sequence ID" value="OHB10018.1"/>
    <property type="molecule type" value="Genomic_DNA"/>
</dbReference>
<dbReference type="PANTHER" id="PTHR43047:SF72">
    <property type="entry name" value="OSMOSENSING HISTIDINE PROTEIN KINASE SLN1"/>
    <property type="match status" value="1"/>
</dbReference>
<dbReference type="InterPro" id="IPR004358">
    <property type="entry name" value="Sig_transdc_His_kin-like_C"/>
</dbReference>
<evidence type="ECO:0000256" key="3">
    <source>
        <dbReference type="ARBA" id="ARBA00022553"/>
    </source>
</evidence>
<comment type="catalytic activity">
    <reaction evidence="1">
        <text>ATP + protein L-histidine = ADP + protein N-phospho-L-histidine.</text>
        <dbReference type="EC" id="2.7.13.3"/>
    </reaction>
</comment>
<dbReference type="PANTHER" id="PTHR43047">
    <property type="entry name" value="TWO-COMPONENT HISTIDINE PROTEIN KINASE"/>
    <property type="match status" value="1"/>
</dbReference>
<dbReference type="Gene3D" id="1.10.287.130">
    <property type="match status" value="1"/>
</dbReference>
<dbReference type="Gene3D" id="3.30.450.40">
    <property type="match status" value="1"/>
</dbReference>
<protein>
    <recommendedName>
        <fullName evidence="2">histidine kinase</fullName>
        <ecNumber evidence="2">2.7.13.3</ecNumber>
    </recommendedName>
</protein>
<dbReference type="STRING" id="1802772.A3H60_02890"/>
<dbReference type="SMART" id="SM00388">
    <property type="entry name" value="HisKA"/>
    <property type="match status" value="1"/>
</dbReference>
<dbReference type="GO" id="GO:0005886">
    <property type="term" value="C:plasma membrane"/>
    <property type="evidence" value="ECO:0007669"/>
    <property type="project" value="TreeGrafter"/>
</dbReference>
<evidence type="ECO:0000259" key="7">
    <source>
        <dbReference type="PROSITE" id="PS50112"/>
    </source>
</evidence>
<comment type="caution">
    <text evidence="8">The sequence shown here is derived from an EMBL/GenBank/DDBJ whole genome shotgun (WGS) entry which is preliminary data.</text>
</comment>
<dbReference type="InterPro" id="IPR036097">
    <property type="entry name" value="HisK_dim/P_sf"/>
</dbReference>
<dbReference type="PRINTS" id="PR00344">
    <property type="entry name" value="BCTRLSENSOR"/>
</dbReference>
<feature type="domain" description="PAS" evidence="7">
    <location>
        <begin position="205"/>
        <end position="246"/>
    </location>
</feature>
<dbReference type="SUPFAM" id="SSF55874">
    <property type="entry name" value="ATPase domain of HSP90 chaperone/DNA topoisomerase II/histidine kinase"/>
    <property type="match status" value="1"/>
</dbReference>
<dbReference type="Pfam" id="PF02518">
    <property type="entry name" value="HATPase_c"/>
    <property type="match status" value="1"/>
</dbReference>
<dbReference type="SUPFAM" id="SSF55785">
    <property type="entry name" value="PYP-like sensor domain (PAS domain)"/>
    <property type="match status" value="1"/>
</dbReference>
<evidence type="ECO:0000259" key="6">
    <source>
        <dbReference type="PROSITE" id="PS50109"/>
    </source>
</evidence>
<dbReference type="Gene3D" id="3.30.565.10">
    <property type="entry name" value="Histidine kinase-like ATPase, C-terminal domain"/>
    <property type="match status" value="1"/>
</dbReference>
<keyword evidence="3" id="KW-0597">Phosphoprotein</keyword>
<keyword evidence="5" id="KW-0418">Kinase</keyword>
<dbReference type="CDD" id="cd00082">
    <property type="entry name" value="HisKA"/>
    <property type="match status" value="1"/>
</dbReference>
<feature type="domain" description="Histidine kinase" evidence="6">
    <location>
        <begin position="335"/>
        <end position="583"/>
    </location>
</feature>
<dbReference type="EC" id="2.7.13.3" evidence="2"/>
<evidence type="ECO:0000256" key="5">
    <source>
        <dbReference type="ARBA" id="ARBA00022777"/>
    </source>
</evidence>
<evidence type="ECO:0000256" key="4">
    <source>
        <dbReference type="ARBA" id="ARBA00022679"/>
    </source>
</evidence>
<dbReference type="InterPro" id="IPR036890">
    <property type="entry name" value="HATPase_C_sf"/>
</dbReference>
<evidence type="ECO:0000256" key="1">
    <source>
        <dbReference type="ARBA" id="ARBA00000085"/>
    </source>
</evidence>
<dbReference type="Pfam" id="PF00512">
    <property type="entry name" value="HisKA"/>
    <property type="match status" value="1"/>
</dbReference>
<dbReference type="SUPFAM" id="SSF55781">
    <property type="entry name" value="GAF domain-like"/>
    <property type="match status" value="1"/>
</dbReference>
<dbReference type="SUPFAM" id="SSF47384">
    <property type="entry name" value="Homodimeric domain of signal transducing histidine kinase"/>
    <property type="match status" value="1"/>
</dbReference>
<dbReference type="CDD" id="cd00130">
    <property type="entry name" value="PAS"/>
    <property type="match status" value="1"/>
</dbReference>
<dbReference type="InterPro" id="IPR003661">
    <property type="entry name" value="HisK_dim/P_dom"/>
</dbReference>
<name>A0A1G2UKS3_9BACT</name>
<dbReference type="Gene3D" id="3.30.450.20">
    <property type="entry name" value="PAS domain"/>
    <property type="match status" value="1"/>
</dbReference>
<dbReference type="InterPro" id="IPR035965">
    <property type="entry name" value="PAS-like_dom_sf"/>
</dbReference>
<dbReference type="GO" id="GO:0000155">
    <property type="term" value="F:phosphorelay sensor kinase activity"/>
    <property type="evidence" value="ECO:0007669"/>
    <property type="project" value="InterPro"/>
</dbReference>
<dbReference type="SMART" id="SM00387">
    <property type="entry name" value="HATPase_c"/>
    <property type="match status" value="1"/>
</dbReference>
<dbReference type="Pfam" id="PF13185">
    <property type="entry name" value="GAF_2"/>
    <property type="match status" value="1"/>
</dbReference>